<evidence type="ECO:0000256" key="1">
    <source>
        <dbReference type="SAM" id="Coils"/>
    </source>
</evidence>
<proteinExistence type="predicted"/>
<feature type="compositionally biased region" description="Low complexity" evidence="2">
    <location>
        <begin position="152"/>
        <end position="167"/>
    </location>
</feature>
<name>A0AB34JCF7_PRYPA</name>
<accession>A0AB34JCF7</accession>
<evidence type="ECO:0000313" key="3">
    <source>
        <dbReference type="EMBL" id="KAL1518867.1"/>
    </source>
</evidence>
<feature type="region of interest" description="Disordered" evidence="2">
    <location>
        <begin position="226"/>
        <end position="252"/>
    </location>
</feature>
<reference evidence="3 4" key="1">
    <citation type="journal article" date="2024" name="Science">
        <title>Giant polyketide synthase enzymes in the biosynthesis of giant marine polyether toxins.</title>
        <authorList>
            <person name="Fallon T.R."/>
            <person name="Shende V.V."/>
            <person name="Wierzbicki I.H."/>
            <person name="Pendleton A.L."/>
            <person name="Watervoot N.F."/>
            <person name="Auber R.P."/>
            <person name="Gonzalez D.J."/>
            <person name="Wisecaver J.H."/>
            <person name="Moore B.S."/>
        </authorList>
    </citation>
    <scope>NUCLEOTIDE SEQUENCE [LARGE SCALE GENOMIC DNA]</scope>
    <source>
        <strain evidence="3 4">12B1</strain>
    </source>
</reference>
<keyword evidence="1" id="KW-0175">Coiled coil</keyword>
<dbReference type="Proteomes" id="UP001515480">
    <property type="component" value="Unassembled WGS sequence"/>
</dbReference>
<gene>
    <name evidence="3" type="ORF">AB1Y20_003144</name>
</gene>
<keyword evidence="4" id="KW-1185">Reference proteome</keyword>
<feature type="coiled-coil region" evidence="1">
    <location>
        <begin position="2"/>
        <end position="136"/>
    </location>
</feature>
<dbReference type="AlphaFoldDB" id="A0AB34JCF7"/>
<evidence type="ECO:0000256" key="2">
    <source>
        <dbReference type="SAM" id="MobiDB-lite"/>
    </source>
</evidence>
<sequence>MKMELHEKLAALRSELNTVKQAREQDAEAMNKVEEKHAKALDTLRAAGEAALAQAQAETTAAEQRRLEWEKRVENCEKEFDQYKAAVIEDMQKKREELVAAAEASAQEAERRASYELTLKEKLKEQEAVIVKLKAEHGVDIEESAKKEKAMTKSGPSSSSRSTTSKPMHAKPAAKSTHKNTNSTQVDSPPKDSFPQEEPAPNSLRDAIAQFRSNSTNAVEVARKANQQGFARRRRAFSSMESAAKASFDLFD</sequence>
<feature type="region of interest" description="Disordered" evidence="2">
    <location>
        <begin position="143"/>
        <end position="206"/>
    </location>
</feature>
<dbReference type="EMBL" id="JBGBPQ010000010">
    <property type="protein sequence ID" value="KAL1518867.1"/>
    <property type="molecule type" value="Genomic_DNA"/>
</dbReference>
<organism evidence="3 4">
    <name type="scientific">Prymnesium parvum</name>
    <name type="common">Toxic golden alga</name>
    <dbReference type="NCBI Taxonomy" id="97485"/>
    <lineage>
        <taxon>Eukaryota</taxon>
        <taxon>Haptista</taxon>
        <taxon>Haptophyta</taxon>
        <taxon>Prymnesiophyceae</taxon>
        <taxon>Prymnesiales</taxon>
        <taxon>Prymnesiaceae</taxon>
        <taxon>Prymnesium</taxon>
    </lineage>
</organism>
<evidence type="ECO:0008006" key="5">
    <source>
        <dbReference type="Google" id="ProtNLM"/>
    </source>
</evidence>
<comment type="caution">
    <text evidence="3">The sequence shown here is derived from an EMBL/GenBank/DDBJ whole genome shotgun (WGS) entry which is preliminary data.</text>
</comment>
<evidence type="ECO:0000313" key="4">
    <source>
        <dbReference type="Proteomes" id="UP001515480"/>
    </source>
</evidence>
<protein>
    <recommendedName>
        <fullName evidence="5">Protein FAM184A/B N-terminal domain-containing protein</fullName>
    </recommendedName>
</protein>